<gene>
    <name evidence="1" type="ORF">ABFG95_06910</name>
</gene>
<evidence type="ECO:0000313" key="1">
    <source>
        <dbReference type="EMBL" id="XBP00201.1"/>
    </source>
</evidence>
<reference evidence="1" key="1">
    <citation type="submission" date="2024-05" db="EMBL/GenBank/DDBJ databases">
        <title>Transcriptome analysis of the degradation process of organic nitrogen by two heterotrophic nitrifying and aerobic denitrifying bacteria, Achromobacter sp. HNDS-1 and Enterobacter sp. HNDS-6.</title>
        <authorList>
            <person name="Huang Y."/>
        </authorList>
    </citation>
    <scope>NUCLEOTIDE SEQUENCE</scope>
    <source>
        <strain evidence="1">HNDS-1</strain>
    </source>
</reference>
<proteinExistence type="predicted"/>
<dbReference type="EMBL" id="CP157584">
    <property type="protein sequence ID" value="XBP00201.1"/>
    <property type="molecule type" value="Genomic_DNA"/>
</dbReference>
<dbReference type="AlphaFoldDB" id="A0AAU7LE82"/>
<accession>A0AAU7LE82</accession>
<sequence>MHEFKPQPPIVLEEGGRFLAEGELIAVPLRTMPGGLMEFVLVRPGVRQSGLGVAFSSSARSPSPLPFSKKEISNVFQVNARDLEALPTHRFSKPQVPTVFALEAAS</sequence>
<organism evidence="1">
    <name type="scientific">Achromobacter sp. HNDS-1</name>
    <dbReference type="NCBI Taxonomy" id="3151598"/>
    <lineage>
        <taxon>Bacteria</taxon>
        <taxon>Pseudomonadati</taxon>
        <taxon>Pseudomonadota</taxon>
        <taxon>Betaproteobacteria</taxon>
        <taxon>Burkholderiales</taxon>
        <taxon>Alcaligenaceae</taxon>
        <taxon>Achromobacter</taxon>
    </lineage>
</organism>
<name>A0AAU7LE82_9BURK</name>
<protein>
    <submittedName>
        <fullName evidence="1">Uncharacterized protein</fullName>
    </submittedName>
</protein>
<dbReference type="RefSeq" id="WP_348995666.1">
    <property type="nucleotide sequence ID" value="NZ_CP157584.1"/>
</dbReference>
<dbReference type="KEGG" id="achh:ABFG95_06910"/>